<dbReference type="Pfam" id="PF01741">
    <property type="entry name" value="MscL"/>
    <property type="match status" value="1"/>
</dbReference>
<sequence>MPLFHTKVQTVLPNQITAGINEVLRNSTITDFRKFLTNDKVLGFAIGVVVGNTFTDTVKQFVALMRGIIKFISTFLFTAQHTVRWQLIPFGDFVSSVVSMLLIAGAVFVLVKILNSIWAQDETEQFGYNATLVETKMLRAEQAKTNELLAKLVALQTNADNQPAPKEEV</sequence>
<proteinExistence type="predicted"/>
<dbReference type="OrthoDB" id="2145893at2"/>
<evidence type="ECO:0000256" key="4">
    <source>
        <dbReference type="ARBA" id="ARBA00023136"/>
    </source>
</evidence>
<dbReference type="GO" id="GO:0008381">
    <property type="term" value="F:mechanosensitive monoatomic ion channel activity"/>
    <property type="evidence" value="ECO:0007669"/>
    <property type="project" value="TreeGrafter"/>
</dbReference>
<dbReference type="GeneID" id="94546288"/>
<dbReference type="RefSeq" id="WP_070230332.1">
    <property type="nucleotide sequence ID" value="NZ_BJYO01000002.1"/>
</dbReference>
<keyword evidence="3" id="KW-1133">Transmembrane helix</keyword>
<organism evidence="5 6">
    <name type="scientific">Weissella soli</name>
    <dbReference type="NCBI Taxonomy" id="155866"/>
    <lineage>
        <taxon>Bacteria</taxon>
        <taxon>Bacillati</taxon>
        <taxon>Bacillota</taxon>
        <taxon>Bacilli</taxon>
        <taxon>Lactobacillales</taxon>
        <taxon>Lactobacillaceae</taxon>
        <taxon>Weissella</taxon>
    </lineage>
</organism>
<evidence type="ECO:0000313" key="5">
    <source>
        <dbReference type="EMBL" id="RDL12291.1"/>
    </source>
</evidence>
<protein>
    <submittedName>
        <fullName evidence="5">Large-conductance mechanosensitive channel</fullName>
    </submittedName>
</protein>
<keyword evidence="6" id="KW-1185">Reference proteome</keyword>
<dbReference type="AlphaFoldDB" id="A0A288Q6L2"/>
<reference evidence="5 6" key="1">
    <citation type="submission" date="2018-07" db="EMBL/GenBank/DDBJ databases">
        <title>Genomic Encyclopedia of Type Strains, Phase III (KMG-III): the genomes of soil and plant-associated and newly described type strains.</title>
        <authorList>
            <person name="Whitman W."/>
        </authorList>
    </citation>
    <scope>NUCLEOTIDE SEQUENCE [LARGE SCALE GENOMIC DNA]</scope>
    <source>
        <strain evidence="5 6">CECT 7031</strain>
    </source>
</reference>
<gene>
    <name evidence="5" type="ORF">DFP99_0729</name>
</gene>
<dbReference type="Proteomes" id="UP000254912">
    <property type="component" value="Unassembled WGS sequence"/>
</dbReference>
<keyword evidence="4" id="KW-0472">Membrane</keyword>
<evidence type="ECO:0000256" key="2">
    <source>
        <dbReference type="ARBA" id="ARBA00022692"/>
    </source>
</evidence>
<dbReference type="KEGG" id="wso:WSWS_01100"/>
<keyword evidence="2" id="KW-0812">Transmembrane</keyword>
<dbReference type="EMBL" id="QRAS01000001">
    <property type="protein sequence ID" value="RDL12291.1"/>
    <property type="molecule type" value="Genomic_DNA"/>
</dbReference>
<accession>A0A288Q6L2</accession>
<comment type="subcellular location">
    <subcellularLocation>
        <location evidence="1">Membrane</location>
        <topology evidence="1">Multi-pass membrane protein</topology>
    </subcellularLocation>
</comment>
<evidence type="ECO:0000313" key="6">
    <source>
        <dbReference type="Proteomes" id="UP000254912"/>
    </source>
</evidence>
<evidence type="ECO:0000256" key="1">
    <source>
        <dbReference type="ARBA" id="ARBA00004141"/>
    </source>
</evidence>
<dbReference type="InterPro" id="IPR036019">
    <property type="entry name" value="MscL_channel"/>
</dbReference>
<dbReference type="GO" id="GO:0016020">
    <property type="term" value="C:membrane"/>
    <property type="evidence" value="ECO:0007669"/>
    <property type="project" value="UniProtKB-SubCell"/>
</dbReference>
<dbReference type="PANTHER" id="PTHR30266">
    <property type="entry name" value="MECHANOSENSITIVE CHANNEL MSCL"/>
    <property type="match status" value="1"/>
</dbReference>
<dbReference type="PANTHER" id="PTHR30266:SF2">
    <property type="entry name" value="LARGE-CONDUCTANCE MECHANOSENSITIVE CHANNEL"/>
    <property type="match status" value="1"/>
</dbReference>
<name>A0A288Q6L2_9LACO</name>
<dbReference type="Gene3D" id="1.10.1200.120">
    <property type="entry name" value="Large-conductance mechanosensitive channel, MscL, domain 1"/>
    <property type="match status" value="1"/>
</dbReference>
<dbReference type="SUPFAM" id="SSF81330">
    <property type="entry name" value="Gated mechanosensitive channel"/>
    <property type="match status" value="1"/>
</dbReference>
<comment type="caution">
    <text evidence="5">The sequence shown here is derived from an EMBL/GenBank/DDBJ whole genome shotgun (WGS) entry which is preliminary data.</text>
</comment>
<dbReference type="InterPro" id="IPR037673">
    <property type="entry name" value="MSC/AndL"/>
</dbReference>
<evidence type="ECO:0000256" key="3">
    <source>
        <dbReference type="ARBA" id="ARBA00022989"/>
    </source>
</evidence>